<dbReference type="EMBL" id="JAARZO010000007">
    <property type="protein sequence ID" value="MBC2288842.1"/>
    <property type="molecule type" value="Genomic_DNA"/>
</dbReference>
<sequence>MSAYSWREEYEEKEQLKLKEERRISEEKYRDCANFYDNLSPEEKNYYRQEIEYQCVKMLAPDDIKLYYTENYYESVLARREEAKVPLQQGEISQIIQHIEKEISFLEIGDGAVIYGPDTDDNFSSVLDKIDYKDRIIDVVSIIMTNEFCLDEKDWNNFKALEVEERNQEFKSRKNISVGHDETPISEMNIYVSIDLENRAVVQEIAHDEGEKVFITLFQAQTEKELLDKISGYKWDDFMAVDEEEVLVELGLNEKEEYSM</sequence>
<dbReference type="Proteomes" id="UP000558070">
    <property type="component" value="Unassembled WGS sequence"/>
</dbReference>
<name>A0A7X1DFR5_9LIST</name>
<organism evidence="1 2">
    <name type="scientific">Listeria farberi</name>
    <dbReference type="NCBI Taxonomy" id="2713500"/>
    <lineage>
        <taxon>Bacteria</taxon>
        <taxon>Bacillati</taxon>
        <taxon>Bacillota</taxon>
        <taxon>Bacilli</taxon>
        <taxon>Bacillales</taxon>
        <taxon>Listeriaceae</taxon>
        <taxon>Listeria</taxon>
    </lineage>
</organism>
<protein>
    <submittedName>
        <fullName evidence="1">Uncharacterized protein</fullName>
    </submittedName>
</protein>
<evidence type="ECO:0000313" key="2">
    <source>
        <dbReference type="Proteomes" id="UP000558070"/>
    </source>
</evidence>
<gene>
    <name evidence="1" type="ORF">HCB47_14590</name>
</gene>
<proteinExistence type="predicted"/>
<comment type="caution">
    <text evidence="1">The sequence shown here is derived from an EMBL/GenBank/DDBJ whole genome shotgun (WGS) entry which is preliminary data.</text>
</comment>
<dbReference type="RefSeq" id="WP_185608247.1">
    <property type="nucleotide sequence ID" value="NZ_JAARZO010000007.1"/>
</dbReference>
<dbReference type="AlphaFoldDB" id="A0A7X1DFR5"/>
<evidence type="ECO:0000313" key="1">
    <source>
        <dbReference type="EMBL" id="MBC2288842.1"/>
    </source>
</evidence>
<accession>A0A7X1DFR5</accession>
<reference evidence="1 2" key="1">
    <citation type="submission" date="2020-03" db="EMBL/GenBank/DDBJ databases">
        <title>Soil Listeria distribution.</title>
        <authorList>
            <person name="Liao J."/>
            <person name="Wiedmann M."/>
        </authorList>
    </citation>
    <scope>NUCLEOTIDE SEQUENCE [LARGE SCALE GENOMIC DNA]</scope>
    <source>
        <strain evidence="1 2">FSL L7-0072</strain>
    </source>
</reference>